<evidence type="ECO:0000256" key="8">
    <source>
        <dbReference type="PROSITE-ProRule" id="PRU01360"/>
    </source>
</evidence>
<dbReference type="PROSITE" id="PS52016">
    <property type="entry name" value="TONB_DEPENDENT_REC_3"/>
    <property type="match status" value="1"/>
</dbReference>
<comment type="subcellular location">
    <subcellularLocation>
        <location evidence="1 8">Cell outer membrane</location>
        <topology evidence="1 8">Multi-pass membrane protein</topology>
    </subcellularLocation>
</comment>
<name>A0ABW5NKE0_9SPHI</name>
<evidence type="ECO:0000256" key="6">
    <source>
        <dbReference type="ARBA" id="ARBA00023136"/>
    </source>
</evidence>
<dbReference type="SUPFAM" id="SSF49464">
    <property type="entry name" value="Carboxypeptidase regulatory domain-like"/>
    <property type="match status" value="1"/>
</dbReference>
<evidence type="ECO:0000259" key="12">
    <source>
        <dbReference type="Pfam" id="PF07715"/>
    </source>
</evidence>
<feature type="domain" description="TonB-dependent receptor plug" evidence="12">
    <location>
        <begin position="133"/>
        <end position="239"/>
    </location>
</feature>
<dbReference type="InterPro" id="IPR039426">
    <property type="entry name" value="TonB-dep_rcpt-like"/>
</dbReference>
<comment type="caution">
    <text evidence="13">The sequence shown here is derived from an EMBL/GenBank/DDBJ whole genome shotgun (WGS) entry which is preliminary data.</text>
</comment>
<evidence type="ECO:0000256" key="1">
    <source>
        <dbReference type="ARBA" id="ARBA00004571"/>
    </source>
</evidence>
<evidence type="ECO:0000256" key="5">
    <source>
        <dbReference type="ARBA" id="ARBA00023077"/>
    </source>
</evidence>
<keyword evidence="6 8" id="KW-0472">Membrane</keyword>
<accession>A0ABW5NKE0</accession>
<keyword evidence="3 8" id="KW-1134">Transmembrane beta strand</keyword>
<comment type="similarity">
    <text evidence="8 9">Belongs to the TonB-dependent receptor family.</text>
</comment>
<sequence>MMNTLHDLLCSRPRSLYRLLSSVCMTMLFLLGSSTMAQAQSKTVTGVVTSATDQTPLVGVTVRVKGSQTAATTDDNGQFSIEALATDVLQFDYISYLPEEVKVGTSARLQVVMRSDTRSMDEVVVVGFGTARKSEITAASTTVKAEDFRQSAARNAMDLLQGKVAGLQVTRSGGNPNSSPRVQLRGATSISGTNSPLVVIDGIPGGNLDLLQQEDIESITVLKDGSAAAIYGTQANGGVILVTTKKGTPGETRFDYATYLSKDVLQRQPKFLSTDQFRQKIAEGVIPESQDRGGNDDVIREMTDRSNLSQYHTLAISGGGENNNFRASTYYRDLQSVARENGRKEYGVRANFNGKGLNNRLTTQVDFATNFNNANLLGGGNLQVTSEGAGETLSETDLRSGGPWEWAYSRNPTVPLRNPDGSWFYDPNTTNGVAKLHEETFRRQQQTTTIAGTVGYEIIDDLKFNVFGSVQRNSLTDGYYAKTTSEPSFKNERGLNGLARQNTFLQMKYAFEPTISFNRMINDVHSINAVAGYSYRYDVNQGFNAQNLGFMNDNFQENNLETGDGLVQGFAGMGSFKNDNKIIGFLGRMIYSYNGKYTIQGTFRRDGSTRFGANNKWGNFGSVGASWNMAAEDFMQDVTFVDDLKLRASYGVTGNQDIGNYMSLVTLTTGNNYIYPDGFWRQTYGPGRNPNPDLRWETKSEYNAGVDFMLLGGRLGGAIDVYRRVTKDLLGTYTSQQPSFVRESIFTNVGQISSNGVEVSVNAIPVRNENVTWSVDVVASTNRNRLDSFSDDTYKANYRDFGSIGGFGALGDAIRTFEGSRLGQFYGKRFAGFTDEGKWLFYNKEGEAVPYAEFNDNRIDLENTDLTVIGNAIPKYYLSLNSVVTYKNFDLRTFFRGRFGYDILNTMQLNYGNRVTLPNNVLEDAFTRHAQLNDALMYSDYYLESGSHLKLDEVTLGYTFKLNNERIRNLRVYMTGTNLALFTKYTGNDPDFIADTGLDPSIDNRSIFPNTRSFLFGLNIGF</sequence>
<dbReference type="Pfam" id="PF00593">
    <property type="entry name" value="TonB_dep_Rec_b-barrel"/>
    <property type="match status" value="1"/>
</dbReference>
<evidence type="ECO:0000313" key="13">
    <source>
        <dbReference type="EMBL" id="MFD2599586.1"/>
    </source>
</evidence>
<protein>
    <submittedName>
        <fullName evidence="13">SusC/RagA family TonB-linked outer membrane protein</fullName>
    </submittedName>
</protein>
<feature type="domain" description="TonB-dependent receptor-like beta-barrel" evidence="11">
    <location>
        <begin position="408"/>
        <end position="834"/>
    </location>
</feature>
<evidence type="ECO:0000259" key="11">
    <source>
        <dbReference type="Pfam" id="PF00593"/>
    </source>
</evidence>
<dbReference type="InterPro" id="IPR000531">
    <property type="entry name" value="Beta-barrel_TonB"/>
</dbReference>
<dbReference type="Proteomes" id="UP001597393">
    <property type="component" value="Unassembled WGS sequence"/>
</dbReference>
<dbReference type="InterPro" id="IPR036942">
    <property type="entry name" value="Beta-barrel_TonB_sf"/>
</dbReference>
<reference evidence="14" key="1">
    <citation type="journal article" date="2019" name="Int. J. Syst. Evol. Microbiol.">
        <title>The Global Catalogue of Microorganisms (GCM) 10K type strain sequencing project: providing services to taxonomists for standard genome sequencing and annotation.</title>
        <authorList>
            <consortium name="The Broad Institute Genomics Platform"/>
            <consortium name="The Broad Institute Genome Sequencing Center for Infectious Disease"/>
            <person name="Wu L."/>
            <person name="Ma J."/>
        </authorList>
    </citation>
    <scope>NUCLEOTIDE SEQUENCE [LARGE SCALE GENOMIC DNA]</scope>
    <source>
        <strain evidence="14">KCTC 42248</strain>
    </source>
</reference>
<evidence type="ECO:0000256" key="2">
    <source>
        <dbReference type="ARBA" id="ARBA00022448"/>
    </source>
</evidence>
<evidence type="ECO:0000313" key="14">
    <source>
        <dbReference type="Proteomes" id="UP001597393"/>
    </source>
</evidence>
<gene>
    <name evidence="13" type="ORF">ACFSQ3_11535</name>
</gene>
<dbReference type="InterPro" id="IPR023997">
    <property type="entry name" value="TonB-dep_OMP_SusC/RagA_CS"/>
</dbReference>
<dbReference type="Gene3D" id="2.170.130.10">
    <property type="entry name" value="TonB-dependent receptor, plug domain"/>
    <property type="match status" value="1"/>
</dbReference>
<dbReference type="Pfam" id="PF07715">
    <property type="entry name" value="Plug"/>
    <property type="match status" value="1"/>
</dbReference>
<keyword evidence="7 8" id="KW-0998">Cell outer membrane</keyword>
<dbReference type="InterPro" id="IPR008969">
    <property type="entry name" value="CarboxyPept-like_regulatory"/>
</dbReference>
<dbReference type="NCBIfam" id="TIGR04056">
    <property type="entry name" value="OMP_RagA_SusC"/>
    <property type="match status" value="1"/>
</dbReference>
<evidence type="ECO:0000256" key="4">
    <source>
        <dbReference type="ARBA" id="ARBA00022692"/>
    </source>
</evidence>
<dbReference type="Gene3D" id="2.60.40.1120">
    <property type="entry name" value="Carboxypeptidase-like, regulatory domain"/>
    <property type="match status" value="1"/>
</dbReference>
<feature type="signal peptide" evidence="10">
    <location>
        <begin position="1"/>
        <end position="39"/>
    </location>
</feature>
<dbReference type="InterPro" id="IPR012910">
    <property type="entry name" value="Plug_dom"/>
</dbReference>
<dbReference type="InterPro" id="IPR037066">
    <property type="entry name" value="Plug_dom_sf"/>
</dbReference>
<keyword evidence="10" id="KW-0732">Signal</keyword>
<keyword evidence="4 8" id="KW-0812">Transmembrane</keyword>
<dbReference type="NCBIfam" id="TIGR04057">
    <property type="entry name" value="SusC_RagA_signa"/>
    <property type="match status" value="1"/>
</dbReference>
<dbReference type="EMBL" id="JBHUMA010000006">
    <property type="protein sequence ID" value="MFD2599586.1"/>
    <property type="molecule type" value="Genomic_DNA"/>
</dbReference>
<evidence type="ECO:0000256" key="10">
    <source>
        <dbReference type="SAM" id="SignalP"/>
    </source>
</evidence>
<proteinExistence type="inferred from homology"/>
<keyword evidence="14" id="KW-1185">Reference proteome</keyword>
<evidence type="ECO:0000256" key="3">
    <source>
        <dbReference type="ARBA" id="ARBA00022452"/>
    </source>
</evidence>
<dbReference type="Gene3D" id="2.40.170.20">
    <property type="entry name" value="TonB-dependent receptor, beta-barrel domain"/>
    <property type="match status" value="1"/>
</dbReference>
<dbReference type="Pfam" id="PF13715">
    <property type="entry name" value="CarbopepD_reg_2"/>
    <property type="match status" value="1"/>
</dbReference>
<evidence type="ECO:0000256" key="7">
    <source>
        <dbReference type="ARBA" id="ARBA00023237"/>
    </source>
</evidence>
<keyword evidence="5 9" id="KW-0798">TonB box</keyword>
<dbReference type="SUPFAM" id="SSF56935">
    <property type="entry name" value="Porins"/>
    <property type="match status" value="1"/>
</dbReference>
<feature type="chain" id="PRO_5047384282" evidence="10">
    <location>
        <begin position="40"/>
        <end position="1022"/>
    </location>
</feature>
<dbReference type="InterPro" id="IPR023996">
    <property type="entry name" value="TonB-dep_OMP_SusC/RagA"/>
</dbReference>
<evidence type="ECO:0000256" key="9">
    <source>
        <dbReference type="RuleBase" id="RU003357"/>
    </source>
</evidence>
<organism evidence="13 14">
    <name type="scientific">Sphingobacterium corticis</name>
    <dbReference type="NCBI Taxonomy" id="1812823"/>
    <lineage>
        <taxon>Bacteria</taxon>
        <taxon>Pseudomonadati</taxon>
        <taxon>Bacteroidota</taxon>
        <taxon>Sphingobacteriia</taxon>
        <taxon>Sphingobacteriales</taxon>
        <taxon>Sphingobacteriaceae</taxon>
        <taxon>Sphingobacterium</taxon>
    </lineage>
</organism>
<dbReference type="RefSeq" id="WP_380869712.1">
    <property type="nucleotide sequence ID" value="NZ_JBHUMA010000006.1"/>
</dbReference>
<keyword evidence="2 8" id="KW-0813">Transport</keyword>